<dbReference type="InterPro" id="IPR029044">
    <property type="entry name" value="Nucleotide-diphossugar_trans"/>
</dbReference>
<comment type="subunit">
    <text evidence="17">Homotrimer.</text>
</comment>
<comment type="cofactor">
    <cofactor evidence="17">
        <name>Mg(2+)</name>
        <dbReference type="ChEBI" id="CHEBI:18420"/>
    </cofactor>
    <text evidence="17">Binds 1 Mg(2+) ion per subunit.</text>
</comment>
<dbReference type="EMBL" id="NBXA01000023">
    <property type="protein sequence ID" value="RFA11583.1"/>
    <property type="molecule type" value="Genomic_DNA"/>
</dbReference>
<accession>A0A3E0VQD0</accession>
<evidence type="ECO:0000256" key="14">
    <source>
        <dbReference type="ARBA" id="ARBA00048247"/>
    </source>
</evidence>
<evidence type="ECO:0000256" key="5">
    <source>
        <dbReference type="ARBA" id="ARBA00022695"/>
    </source>
</evidence>
<evidence type="ECO:0000256" key="18">
    <source>
        <dbReference type="SAM" id="MobiDB-lite"/>
    </source>
</evidence>
<keyword evidence="8 17" id="KW-0460">Magnesium</keyword>
<dbReference type="SUPFAM" id="SSF53448">
    <property type="entry name" value="Nucleotide-diphospho-sugar transferases"/>
    <property type="match status" value="1"/>
</dbReference>
<feature type="binding site" evidence="17">
    <location>
        <position position="396"/>
    </location>
    <ligand>
        <name>acetyl-CoA</name>
        <dbReference type="ChEBI" id="CHEBI:57288"/>
    </ligand>
</feature>
<dbReference type="GO" id="GO:0000902">
    <property type="term" value="P:cell morphogenesis"/>
    <property type="evidence" value="ECO:0007669"/>
    <property type="project" value="UniProtKB-UniRule"/>
</dbReference>
<evidence type="ECO:0000256" key="12">
    <source>
        <dbReference type="ARBA" id="ARBA00023315"/>
    </source>
</evidence>
<evidence type="ECO:0000256" key="13">
    <source>
        <dbReference type="ARBA" id="ARBA00023316"/>
    </source>
</evidence>
<dbReference type="GO" id="GO:0006048">
    <property type="term" value="P:UDP-N-acetylglucosamine biosynthetic process"/>
    <property type="evidence" value="ECO:0007669"/>
    <property type="project" value="UniProtKB-UniPathway"/>
</dbReference>
<feature type="compositionally biased region" description="Low complexity" evidence="18">
    <location>
        <begin position="484"/>
        <end position="503"/>
    </location>
</feature>
<evidence type="ECO:0000256" key="17">
    <source>
        <dbReference type="HAMAP-Rule" id="MF_01631"/>
    </source>
</evidence>
<evidence type="ECO:0000256" key="7">
    <source>
        <dbReference type="ARBA" id="ARBA00022737"/>
    </source>
</evidence>
<feature type="binding site" evidence="17">
    <location>
        <position position="244"/>
    </location>
    <ligand>
        <name>Mg(2+)</name>
        <dbReference type="ChEBI" id="CHEBI:18420"/>
    </ligand>
</feature>
<feature type="binding site" evidence="17">
    <location>
        <position position="146"/>
    </location>
    <ligand>
        <name>UDP-N-acetyl-alpha-D-glucosamine</name>
        <dbReference type="ChEBI" id="CHEBI:57705"/>
    </ligand>
</feature>
<dbReference type="Gene3D" id="2.160.10.10">
    <property type="entry name" value="Hexapeptide repeat proteins"/>
    <property type="match status" value="1"/>
</dbReference>
<evidence type="ECO:0000256" key="8">
    <source>
        <dbReference type="ARBA" id="ARBA00022842"/>
    </source>
</evidence>
<proteinExistence type="inferred from homology"/>
<keyword evidence="6 17" id="KW-0479">Metal-binding</keyword>
<evidence type="ECO:0000313" key="21">
    <source>
        <dbReference type="Proteomes" id="UP000256709"/>
    </source>
</evidence>
<dbReference type="GO" id="GO:0016020">
    <property type="term" value="C:membrane"/>
    <property type="evidence" value="ECO:0007669"/>
    <property type="project" value="GOC"/>
</dbReference>
<feature type="binding site" evidence="17">
    <location>
        <begin position="402"/>
        <end position="403"/>
    </location>
    <ligand>
        <name>acetyl-CoA</name>
        <dbReference type="ChEBI" id="CHEBI:57288"/>
    </ligand>
</feature>
<dbReference type="GO" id="GO:0000287">
    <property type="term" value="F:magnesium ion binding"/>
    <property type="evidence" value="ECO:0007669"/>
    <property type="project" value="UniProtKB-UniRule"/>
</dbReference>
<comment type="catalytic activity">
    <reaction evidence="15 17">
        <text>N-acetyl-alpha-D-glucosamine 1-phosphate + UTP + H(+) = UDP-N-acetyl-alpha-D-glucosamine + diphosphate</text>
        <dbReference type="Rhea" id="RHEA:13509"/>
        <dbReference type="ChEBI" id="CHEBI:15378"/>
        <dbReference type="ChEBI" id="CHEBI:33019"/>
        <dbReference type="ChEBI" id="CHEBI:46398"/>
        <dbReference type="ChEBI" id="CHEBI:57705"/>
        <dbReference type="ChEBI" id="CHEBI:57776"/>
        <dbReference type="EC" id="2.7.7.23"/>
    </reaction>
</comment>
<dbReference type="GO" id="GO:0008360">
    <property type="term" value="P:regulation of cell shape"/>
    <property type="evidence" value="ECO:0007669"/>
    <property type="project" value="UniProtKB-KW"/>
</dbReference>
<evidence type="ECO:0000256" key="15">
    <source>
        <dbReference type="ARBA" id="ARBA00048493"/>
    </source>
</evidence>
<feature type="region of interest" description="Linker" evidence="17">
    <location>
        <begin position="247"/>
        <end position="267"/>
    </location>
</feature>
<dbReference type="Proteomes" id="UP000256709">
    <property type="component" value="Unassembled WGS sequence"/>
</dbReference>
<keyword evidence="7 17" id="KW-0677">Repeat</keyword>
<evidence type="ECO:0000256" key="16">
    <source>
        <dbReference type="ARBA" id="ARBA00049628"/>
    </source>
</evidence>
<name>A0A3E0VQD0_9MICO</name>
<dbReference type="UniPathway" id="UPA00973"/>
<dbReference type="HAMAP" id="MF_01631">
    <property type="entry name" value="GlmU"/>
    <property type="match status" value="1"/>
</dbReference>
<dbReference type="GO" id="GO:0005737">
    <property type="term" value="C:cytoplasm"/>
    <property type="evidence" value="ECO:0007669"/>
    <property type="project" value="UniProtKB-SubCell"/>
</dbReference>
<dbReference type="PANTHER" id="PTHR43584:SF3">
    <property type="entry name" value="BIFUNCTIONAL PROTEIN GLMU"/>
    <property type="match status" value="1"/>
</dbReference>
<dbReference type="PANTHER" id="PTHR43584">
    <property type="entry name" value="NUCLEOTIDYL TRANSFERASE"/>
    <property type="match status" value="1"/>
</dbReference>
<feature type="binding site" evidence="17">
    <location>
        <position position="367"/>
    </location>
    <ligand>
        <name>UDP-N-acetyl-alpha-D-glucosamine</name>
        <dbReference type="ChEBI" id="CHEBI:57705"/>
    </ligand>
</feature>
<evidence type="ECO:0000256" key="2">
    <source>
        <dbReference type="ARBA" id="ARBA00007947"/>
    </source>
</evidence>
<dbReference type="GO" id="GO:0071555">
    <property type="term" value="P:cell wall organization"/>
    <property type="evidence" value="ECO:0007669"/>
    <property type="project" value="UniProtKB-KW"/>
</dbReference>
<evidence type="ECO:0000256" key="11">
    <source>
        <dbReference type="ARBA" id="ARBA00023268"/>
    </source>
</evidence>
<dbReference type="InterPro" id="IPR005882">
    <property type="entry name" value="Bifunctional_GlmU"/>
</dbReference>
<feature type="binding site" evidence="17">
    <location>
        <position position="25"/>
    </location>
    <ligand>
        <name>UDP-N-acetyl-alpha-D-glucosamine</name>
        <dbReference type="ChEBI" id="CHEBI:57705"/>
    </ligand>
</feature>
<dbReference type="InterPro" id="IPR050065">
    <property type="entry name" value="GlmU-like"/>
</dbReference>
<feature type="binding site" evidence="17">
    <location>
        <position position="349"/>
    </location>
    <ligand>
        <name>UDP-N-acetyl-alpha-D-glucosamine</name>
        <dbReference type="ChEBI" id="CHEBI:57705"/>
    </ligand>
</feature>
<protein>
    <recommendedName>
        <fullName evidence="17">Bifunctional protein GlmU</fullName>
    </recommendedName>
    <domain>
        <recommendedName>
            <fullName evidence="17">UDP-N-acetylglucosamine pyrophosphorylase</fullName>
            <ecNumber evidence="17">2.7.7.23</ecNumber>
        </recommendedName>
        <alternativeName>
            <fullName evidence="17">N-acetylglucosamine-1-phosphate uridyltransferase</fullName>
        </alternativeName>
    </domain>
    <domain>
        <recommendedName>
            <fullName evidence="17">Glucosamine-1-phosphate N-acetyltransferase</fullName>
            <ecNumber evidence="17">2.3.1.157</ecNumber>
        </recommendedName>
    </domain>
</protein>
<dbReference type="CDD" id="cd03353">
    <property type="entry name" value="LbH_GlmU_C"/>
    <property type="match status" value="1"/>
</dbReference>
<feature type="domain" description="MobA-like NTP transferase" evidence="19">
    <location>
        <begin position="9"/>
        <end position="134"/>
    </location>
</feature>
<keyword evidence="9 17" id="KW-0133">Cell shape</keyword>
<comment type="function">
    <text evidence="16 17">Catalyzes the last two sequential reactions in the de novo biosynthetic pathway for UDP-N-acetylglucosamine (UDP-GlcNAc). The C-terminal domain catalyzes the transfer of acetyl group from acetyl coenzyme A to glucosamine-1-phosphate (GlcN-1-P) to produce N-acetylglucosamine-1-phosphate (GlcNAc-1-P), which is converted into UDP-GlcNAc by the transfer of uridine 5-monophosphate (from uridine 5-triphosphate), a reaction catalyzed by the N-terminal domain.</text>
</comment>
<dbReference type="SUPFAM" id="SSF51161">
    <property type="entry name" value="Trimeric LpxA-like enzymes"/>
    <property type="match status" value="1"/>
</dbReference>
<feature type="binding site" evidence="17">
    <location>
        <position position="171"/>
    </location>
    <ligand>
        <name>UDP-N-acetyl-alpha-D-glucosamine</name>
        <dbReference type="ChEBI" id="CHEBI:57705"/>
    </ligand>
</feature>
<evidence type="ECO:0000256" key="9">
    <source>
        <dbReference type="ARBA" id="ARBA00022960"/>
    </source>
</evidence>
<dbReference type="EC" id="2.7.7.23" evidence="17"/>
<feature type="region of interest" description="Disordered" evidence="18">
    <location>
        <begin position="472"/>
        <end position="512"/>
    </location>
</feature>
<keyword evidence="12 17" id="KW-0012">Acyltransferase</keyword>
<dbReference type="InterPro" id="IPR038009">
    <property type="entry name" value="GlmU_C_LbH"/>
</dbReference>
<feature type="region of interest" description="N-acetyltransferase" evidence="17">
    <location>
        <begin position="268"/>
        <end position="512"/>
    </location>
</feature>
<dbReference type="NCBIfam" id="NF010932">
    <property type="entry name" value="PRK14352.1"/>
    <property type="match status" value="1"/>
</dbReference>
<feature type="binding site" evidence="17">
    <location>
        <position position="421"/>
    </location>
    <ligand>
        <name>acetyl-CoA</name>
        <dbReference type="ChEBI" id="CHEBI:57288"/>
    </ligand>
</feature>
<evidence type="ECO:0000256" key="3">
    <source>
        <dbReference type="ARBA" id="ARBA00022490"/>
    </source>
</evidence>
<dbReference type="InterPro" id="IPR025877">
    <property type="entry name" value="MobA-like_NTP_Trfase"/>
</dbReference>
<dbReference type="Pfam" id="PF12804">
    <property type="entry name" value="NTP_transf_3"/>
    <property type="match status" value="1"/>
</dbReference>
<keyword evidence="11 17" id="KW-0511">Multifunctional enzyme</keyword>
<evidence type="ECO:0000256" key="6">
    <source>
        <dbReference type="ARBA" id="ARBA00022723"/>
    </source>
</evidence>
<dbReference type="GO" id="GO:0009252">
    <property type="term" value="P:peptidoglycan biosynthetic process"/>
    <property type="evidence" value="ECO:0007669"/>
    <property type="project" value="UniProtKB-UniRule"/>
</dbReference>
<feature type="active site" description="Proton acceptor" evidence="17">
    <location>
        <position position="379"/>
    </location>
</feature>
<evidence type="ECO:0000259" key="19">
    <source>
        <dbReference type="Pfam" id="PF12804"/>
    </source>
</evidence>
<feature type="binding site" evidence="17">
    <location>
        <position position="78"/>
    </location>
    <ligand>
        <name>UDP-N-acetyl-alpha-D-glucosamine</name>
        <dbReference type="ChEBI" id="CHEBI:57705"/>
    </ligand>
</feature>
<feature type="binding site" evidence="17">
    <location>
        <position position="244"/>
    </location>
    <ligand>
        <name>UDP-N-acetyl-alpha-D-glucosamine</name>
        <dbReference type="ChEBI" id="CHEBI:57705"/>
    </ligand>
</feature>
<feature type="binding site" evidence="17">
    <location>
        <position position="109"/>
    </location>
    <ligand>
        <name>Mg(2+)</name>
        <dbReference type="ChEBI" id="CHEBI:18420"/>
    </ligand>
</feature>
<reference evidence="20 21" key="1">
    <citation type="submission" date="2017-04" db="EMBL/GenBank/DDBJ databases">
        <title>Comparative genome analysis of Subtercola boreus.</title>
        <authorList>
            <person name="Cho Y.-J."/>
            <person name="Cho A."/>
            <person name="Kim O.-S."/>
            <person name="Lee J.-I."/>
        </authorList>
    </citation>
    <scope>NUCLEOTIDE SEQUENCE [LARGE SCALE GENOMIC DNA]</scope>
    <source>
        <strain evidence="20 21">P27444</strain>
    </source>
</reference>
<dbReference type="RefSeq" id="WP_116283649.1">
    <property type="nucleotide sequence ID" value="NZ_NBXA01000023.1"/>
</dbReference>
<dbReference type="EC" id="2.3.1.157" evidence="17"/>
<dbReference type="GO" id="GO:0019134">
    <property type="term" value="F:glucosamine-1-phosphate N-acetyltransferase activity"/>
    <property type="evidence" value="ECO:0007669"/>
    <property type="project" value="UniProtKB-UniRule"/>
</dbReference>
<feature type="binding site" evidence="17">
    <location>
        <position position="382"/>
    </location>
    <ligand>
        <name>UDP-N-acetyl-alpha-D-glucosamine</name>
        <dbReference type="ChEBI" id="CHEBI:57705"/>
    </ligand>
</feature>
<dbReference type="NCBIfam" id="TIGR01173">
    <property type="entry name" value="glmU"/>
    <property type="match status" value="1"/>
</dbReference>
<comment type="subcellular location">
    <subcellularLocation>
        <location evidence="17">Cytoplasm</location>
    </subcellularLocation>
</comment>
<feature type="binding site" evidence="17">
    <location>
        <begin position="11"/>
        <end position="14"/>
    </location>
    <ligand>
        <name>UDP-N-acetyl-alpha-D-glucosamine</name>
        <dbReference type="ChEBI" id="CHEBI:57705"/>
    </ligand>
</feature>
<feature type="binding site" evidence="17">
    <location>
        <position position="439"/>
    </location>
    <ligand>
        <name>acetyl-CoA</name>
        <dbReference type="ChEBI" id="CHEBI:57288"/>
    </ligand>
</feature>
<comment type="caution">
    <text evidence="17">Lacks conserved residue(s) required for the propagation of feature annotation.</text>
</comment>
<comment type="similarity">
    <text evidence="2 17">In the N-terminal section; belongs to the N-acetylglucosamine-1-phosphate uridyltransferase family.</text>
</comment>
<dbReference type="GO" id="GO:0009245">
    <property type="term" value="P:lipid A biosynthetic process"/>
    <property type="evidence" value="ECO:0007669"/>
    <property type="project" value="UniProtKB-UniRule"/>
</dbReference>
<comment type="catalytic activity">
    <reaction evidence="14 17">
        <text>alpha-D-glucosamine 1-phosphate + acetyl-CoA = N-acetyl-alpha-D-glucosamine 1-phosphate + CoA + H(+)</text>
        <dbReference type="Rhea" id="RHEA:13725"/>
        <dbReference type="ChEBI" id="CHEBI:15378"/>
        <dbReference type="ChEBI" id="CHEBI:57287"/>
        <dbReference type="ChEBI" id="CHEBI:57288"/>
        <dbReference type="ChEBI" id="CHEBI:57776"/>
        <dbReference type="ChEBI" id="CHEBI:58516"/>
        <dbReference type="EC" id="2.3.1.157"/>
    </reaction>
</comment>
<dbReference type="OrthoDB" id="9775031at2"/>
<dbReference type="AlphaFoldDB" id="A0A3E0VQD0"/>
<feature type="region of interest" description="Pyrophosphorylase" evidence="17">
    <location>
        <begin position="1"/>
        <end position="246"/>
    </location>
</feature>
<dbReference type="GO" id="GO:0003977">
    <property type="term" value="F:UDP-N-acetylglucosamine diphosphorylase activity"/>
    <property type="evidence" value="ECO:0007669"/>
    <property type="project" value="UniProtKB-UniRule"/>
</dbReference>
<keyword evidence="3 17" id="KW-0963">Cytoplasm</keyword>
<sequence>MTDSRLAIIILAAGQGTRMRSKTPKLLHHLAGIPIVSHVLATARELDAAYTVAVVRHERDLLVDVITDQLPDGLVVDQDETPGTGRAVEQAVDALPADFDGDVLVMNGDTPMLDVQTLAGLVDEHRRSRAAATLLSAYLPDPSGYGRIIRHADDDDSRADGSAGRVDRIVEHRDATDSELAIAEINAGVYMFGASELRDLLPQLSTHNAQGEKYLTDVIELLRRAGSEVTALPVADSWLVAGINDRAQLSEAAAKMNALIIRGWQLAGVTVQDPLTTWIDLKATLEPDVTVLPGTQIRGATVIARGAVVGPDTTLVDCEIGQGAIVKRTDAELAVIGAGATVGPFSYLRPNTVLGAGGKIGTFVETKNATIGAGSKVPHLSYVGDAHIGEQSNIGAATIFANYDGVVKNHTEVGSHVRTGSHNVFVAPVTIGDGAYSGAGTVVRKNVPPGSLAMNVAPQRNLEGWVASHREGSAADLAAKRAEAATADNATADNSSADNSTTAEPVAPDSGE</sequence>
<evidence type="ECO:0000313" key="20">
    <source>
        <dbReference type="EMBL" id="RFA11583.1"/>
    </source>
</evidence>
<comment type="caution">
    <text evidence="20">The sequence shown here is derived from an EMBL/GenBank/DDBJ whole genome shotgun (WGS) entry which is preliminary data.</text>
</comment>
<evidence type="ECO:0000256" key="10">
    <source>
        <dbReference type="ARBA" id="ARBA00022984"/>
    </source>
</evidence>
<comment type="pathway">
    <text evidence="17">Bacterial outer membrane biogenesis; LPS lipid A biosynthesis.</text>
</comment>
<dbReference type="UniPathway" id="UPA00113">
    <property type="reaction ID" value="UER00532"/>
</dbReference>
<keyword evidence="4 17" id="KW-0808">Transferase</keyword>
<dbReference type="CDD" id="cd02540">
    <property type="entry name" value="GT2_GlmU_N_bac"/>
    <property type="match status" value="1"/>
</dbReference>
<comment type="pathway">
    <text evidence="17">Nucleotide-sugar biosynthesis; UDP-N-acetyl-alpha-D-glucosamine biosynthesis; N-acetyl-alpha-D-glucosamine 1-phosphate from alpha-D-glucosamine 6-phosphate (route II): step 2/2.</text>
</comment>
<feature type="binding site" evidence="17">
    <location>
        <position position="393"/>
    </location>
    <ligand>
        <name>UDP-N-acetyl-alpha-D-glucosamine</name>
        <dbReference type="ChEBI" id="CHEBI:57705"/>
    </ligand>
</feature>
<organism evidence="20 21">
    <name type="scientific">Subtercola boreus</name>
    <dbReference type="NCBI Taxonomy" id="120213"/>
    <lineage>
        <taxon>Bacteria</taxon>
        <taxon>Bacillati</taxon>
        <taxon>Actinomycetota</taxon>
        <taxon>Actinomycetes</taxon>
        <taxon>Micrococcales</taxon>
        <taxon>Microbacteriaceae</taxon>
        <taxon>Subtercola</taxon>
    </lineage>
</organism>
<evidence type="ECO:0000256" key="4">
    <source>
        <dbReference type="ARBA" id="ARBA00022679"/>
    </source>
</evidence>
<keyword evidence="5 17" id="KW-0548">Nucleotidyltransferase</keyword>
<keyword evidence="13 17" id="KW-0961">Cell wall biogenesis/degradation</keyword>
<feature type="binding site" evidence="17">
    <location>
        <position position="186"/>
    </location>
    <ligand>
        <name>UDP-N-acetyl-alpha-D-glucosamine</name>
        <dbReference type="ChEBI" id="CHEBI:57705"/>
    </ligand>
</feature>
<keyword evidence="10 17" id="KW-0573">Peptidoglycan synthesis</keyword>
<gene>
    <name evidence="17" type="primary">glmU</name>
    <name evidence="20" type="ORF">B7R21_12875</name>
</gene>
<evidence type="ECO:0000256" key="1">
    <source>
        <dbReference type="ARBA" id="ARBA00007707"/>
    </source>
</evidence>
<dbReference type="Gene3D" id="3.90.550.10">
    <property type="entry name" value="Spore Coat Polysaccharide Biosynthesis Protein SpsA, Chain A"/>
    <property type="match status" value="1"/>
</dbReference>
<feature type="binding site" evidence="17">
    <location>
        <begin position="83"/>
        <end position="84"/>
    </location>
    <ligand>
        <name>UDP-N-acetyl-alpha-D-glucosamine</name>
        <dbReference type="ChEBI" id="CHEBI:57705"/>
    </ligand>
</feature>
<comment type="pathway">
    <text evidence="17">Nucleotide-sugar biosynthesis; UDP-N-acetyl-alpha-D-glucosamine biosynthesis; UDP-N-acetyl-alpha-D-glucosamine from N-acetyl-alpha-D-glucosamine 1-phosphate: step 1/1.</text>
</comment>
<feature type="compositionally biased region" description="Basic and acidic residues" evidence="18">
    <location>
        <begin position="472"/>
        <end position="483"/>
    </location>
</feature>
<dbReference type="InterPro" id="IPR011004">
    <property type="entry name" value="Trimer_LpxA-like_sf"/>
</dbReference>
<comment type="similarity">
    <text evidence="1 17">In the C-terminal section; belongs to the transferase hexapeptide repeat family.</text>
</comment>